<gene>
    <name evidence="1" type="ORF">V0U35_03715</name>
</gene>
<dbReference type="EMBL" id="JAZDRO010000001">
    <property type="protein sequence ID" value="MEE2565777.1"/>
    <property type="molecule type" value="Genomic_DNA"/>
</dbReference>
<reference evidence="1 2" key="1">
    <citation type="submission" date="2024-01" db="EMBL/GenBank/DDBJ databases">
        <title>Hyphobacterium bacterium isolated from marine sediment.</title>
        <authorList>
            <person name="Zhao S."/>
        </authorList>
    </citation>
    <scope>NUCLEOTIDE SEQUENCE [LARGE SCALE GENOMIC DNA]</scope>
    <source>
        <strain evidence="1 2">Y60-23</strain>
    </source>
</reference>
<accession>A0ABU7LW56</accession>
<dbReference type="InterPro" id="IPR037107">
    <property type="entry name" value="Put_OMP_sf"/>
</dbReference>
<evidence type="ECO:0000313" key="2">
    <source>
        <dbReference type="Proteomes" id="UP001310692"/>
    </source>
</evidence>
<dbReference type="Proteomes" id="UP001310692">
    <property type="component" value="Unassembled WGS sequence"/>
</dbReference>
<dbReference type="Pfam" id="PF09982">
    <property type="entry name" value="LpxR"/>
    <property type="match status" value="1"/>
</dbReference>
<dbReference type="Gene3D" id="2.40.128.140">
    <property type="entry name" value="Outer membrane protein"/>
    <property type="match status" value="1"/>
</dbReference>
<dbReference type="RefSeq" id="WP_330195309.1">
    <property type="nucleotide sequence ID" value="NZ_JAZDRO010000001.1"/>
</dbReference>
<organism evidence="1 2">
    <name type="scientific">Hyphobacterium marinum</name>
    <dbReference type="NCBI Taxonomy" id="3116574"/>
    <lineage>
        <taxon>Bacteria</taxon>
        <taxon>Pseudomonadati</taxon>
        <taxon>Pseudomonadota</taxon>
        <taxon>Alphaproteobacteria</taxon>
        <taxon>Maricaulales</taxon>
        <taxon>Maricaulaceae</taxon>
        <taxon>Hyphobacterium</taxon>
    </lineage>
</organism>
<protein>
    <submittedName>
        <fullName evidence="1">Lipid A-modifier LpxR family protein</fullName>
    </submittedName>
</protein>
<keyword evidence="2" id="KW-1185">Reference proteome</keyword>
<evidence type="ECO:0000313" key="1">
    <source>
        <dbReference type="EMBL" id="MEE2565777.1"/>
    </source>
</evidence>
<dbReference type="InterPro" id="IPR018707">
    <property type="entry name" value="LpxR"/>
</dbReference>
<proteinExistence type="predicted"/>
<name>A0ABU7LW56_9PROT</name>
<sequence>MRRFKLRRHVYAGTVAMAGVLGGMVSPGWTMDANWSPSQAILAPLMSEYSAPAQPTAQPEAEQLAISAMDGRRHETGAISAFAGERVSRAMVNDTSAIEVRVYNPGSDQLAGRLYRIRSDSDPVVIQPEQEGRSSVAVDYVARFDSPGAGDELDLAFIPRAGVSFGPDGSAAGAGAQVRIGQYFDEAGDGRPSWYAFAGAERRAVLYDPAQGFDLTDAMTYENYTVVGDVQAGVAMRLGDVDLSLAYVRRETKYTAGASGFNEHEDFAAVSLTRTW</sequence>
<comment type="caution">
    <text evidence="1">The sequence shown here is derived from an EMBL/GenBank/DDBJ whole genome shotgun (WGS) entry which is preliminary data.</text>
</comment>